<gene>
    <name evidence="2" type="ORF">KDM87_03395</name>
</gene>
<protein>
    <submittedName>
        <fullName evidence="2">DUF1631 family protein</fullName>
    </submittedName>
</protein>
<evidence type="ECO:0000313" key="2">
    <source>
        <dbReference type="EMBL" id="MBR7791627.1"/>
    </source>
</evidence>
<name>A0ABS5GZT2_9BURK</name>
<evidence type="ECO:0000256" key="1">
    <source>
        <dbReference type="SAM" id="MobiDB-lite"/>
    </source>
</evidence>
<dbReference type="EMBL" id="JAGSPK010000001">
    <property type="protein sequence ID" value="MBR7791627.1"/>
    <property type="molecule type" value="Genomic_DNA"/>
</dbReference>
<organism evidence="2 3">
    <name type="scientific">Undibacterium rivi</name>
    <dbReference type="NCBI Taxonomy" id="2828729"/>
    <lineage>
        <taxon>Bacteria</taxon>
        <taxon>Pseudomonadati</taxon>
        <taxon>Pseudomonadota</taxon>
        <taxon>Betaproteobacteria</taxon>
        <taxon>Burkholderiales</taxon>
        <taxon>Oxalobacteraceae</taxon>
        <taxon>Undibacterium</taxon>
    </lineage>
</organism>
<sequence>MSGLHPLHAKTATGSAAAEDVLRGLIPLATHLVVSQLDAFSSRLSNAFLAMSEQSMDSREANLSFNAGQILKKNAYAFYHLSSAEVEKAFRQEVDLLISPKQSGSRVSTATDADLSLISYEEMDKKLALSRVSRAIELDSAEQYAALNMRLSHLLGRETLSIAQNPFRPDILLNALYSAWCQFDPEVGTHEMVLPLLRADILFDLEPILYEINSALVKKGILPDLQDSYKIRRNQNKTTTSADDETEAKNAEQESHSQDIAQKLKRYFSGAQSQQQAPRSSGNYSDHSGFASNPAESRLFQHLAEFQQNLKLNQMMSGAGEVMRLSQMREHVADVATTGVEKHTLDLLSQVFDNVFRNQAIPAPVKELISVLQVPVLKAALIDKEFFFKDQHPARRLIDLLSRYSLSLDQNKGAQDPLFQTMKRNVERVSQEFDQEIALFDEVVTDLESFIEKEEQANAQALEAPIKSAIRKEKIKQASIHANQEVAIRVGSGEVVAFVETFLESRWIKVLTLAYSVKDEKPHAVQDAIKTMDDLIWSVKPKFTLQDRQELLNRLPAILARLNKWLSLIKWEDADRVQFFAELSECHASIVRAPLELSPDRQLELAVEAAQQATERRLEKRAEAEKNAAHEELVTDDEFVDLVHQLERGIWIEFTQENAQIVRVRLAWVSPMRSLYIFTASEKEKSFSVSAKNLEQAFREKRAQILQLDKVVDRALQEALATLPDSPDEQMETRETAA</sequence>
<dbReference type="RefSeq" id="WP_212677736.1">
    <property type="nucleotide sequence ID" value="NZ_JAGSPK010000001.1"/>
</dbReference>
<feature type="region of interest" description="Disordered" evidence="1">
    <location>
        <begin position="233"/>
        <end position="257"/>
    </location>
</feature>
<accession>A0ABS5GZT2</accession>
<dbReference type="InterPro" id="IPR012434">
    <property type="entry name" value="DUF1631"/>
</dbReference>
<proteinExistence type="predicted"/>
<evidence type="ECO:0000313" key="3">
    <source>
        <dbReference type="Proteomes" id="UP000682982"/>
    </source>
</evidence>
<feature type="region of interest" description="Disordered" evidence="1">
    <location>
        <begin position="271"/>
        <end position="291"/>
    </location>
</feature>
<keyword evidence="3" id="KW-1185">Reference proteome</keyword>
<feature type="compositionally biased region" description="Basic and acidic residues" evidence="1">
    <location>
        <begin position="247"/>
        <end position="257"/>
    </location>
</feature>
<comment type="caution">
    <text evidence="2">The sequence shown here is derived from an EMBL/GenBank/DDBJ whole genome shotgun (WGS) entry which is preliminary data.</text>
</comment>
<dbReference type="Proteomes" id="UP000682982">
    <property type="component" value="Unassembled WGS sequence"/>
</dbReference>
<dbReference type="Pfam" id="PF07793">
    <property type="entry name" value="DUF1631"/>
    <property type="match status" value="1"/>
</dbReference>
<reference evidence="2 3" key="1">
    <citation type="submission" date="2021-04" db="EMBL/GenBank/DDBJ databases">
        <title>novel species isolated from subtropical streams in China.</title>
        <authorList>
            <person name="Lu H."/>
        </authorList>
    </citation>
    <scope>NUCLEOTIDE SEQUENCE [LARGE SCALE GENOMIC DNA]</scope>
    <source>
        <strain evidence="2 3">FT147W</strain>
    </source>
</reference>